<feature type="compositionally biased region" description="Basic residues" evidence="1">
    <location>
        <begin position="186"/>
        <end position="195"/>
    </location>
</feature>
<organism evidence="2 3">
    <name type="scientific">Oryza sativa subsp. japonica</name>
    <name type="common">Rice</name>
    <dbReference type="NCBI Taxonomy" id="39947"/>
    <lineage>
        <taxon>Eukaryota</taxon>
        <taxon>Viridiplantae</taxon>
        <taxon>Streptophyta</taxon>
        <taxon>Embryophyta</taxon>
        <taxon>Tracheophyta</taxon>
        <taxon>Spermatophyta</taxon>
        <taxon>Magnoliopsida</taxon>
        <taxon>Liliopsida</taxon>
        <taxon>Poales</taxon>
        <taxon>Poaceae</taxon>
        <taxon>BOP clade</taxon>
        <taxon>Oryzoideae</taxon>
        <taxon>Oryzeae</taxon>
        <taxon>Oryzinae</taxon>
        <taxon>Oryza</taxon>
        <taxon>Oryza sativa</taxon>
    </lineage>
</organism>
<dbReference type="Proteomes" id="UP000059680">
    <property type="component" value="Chromosome 1"/>
</dbReference>
<dbReference type="InParanoid" id="A0A0P0V7S0"/>
<accession>A0A0P0V7S0</accession>
<evidence type="ECO:0000256" key="1">
    <source>
        <dbReference type="SAM" id="MobiDB-lite"/>
    </source>
</evidence>
<sequence>VHLEDGDAVELDLVAGGGVALVGAVHVAPVPELERDHRRAGVDADHLPREPAREGRAEQIVGGLERLGRGVVRAGARQDRAREQRVVAAHGERLLPGERPPAVHGETEPTGAHRLEVLELGLVRQLHLPRLDRVLHRLLQRPRRPLLHVRADRPSNTTQISAGARVYVHQTDHKDGERSNEPGSSRPRRGCSRRRTWVERRAATPCSSRRRR</sequence>
<reference evidence="3" key="1">
    <citation type="journal article" date="2005" name="Nature">
        <title>The map-based sequence of the rice genome.</title>
        <authorList>
            <consortium name="International rice genome sequencing project (IRGSP)"/>
            <person name="Matsumoto T."/>
            <person name="Wu J."/>
            <person name="Kanamori H."/>
            <person name="Katayose Y."/>
            <person name="Fujisawa M."/>
            <person name="Namiki N."/>
            <person name="Mizuno H."/>
            <person name="Yamamoto K."/>
            <person name="Antonio B.A."/>
            <person name="Baba T."/>
            <person name="Sakata K."/>
            <person name="Nagamura Y."/>
            <person name="Aoki H."/>
            <person name="Arikawa K."/>
            <person name="Arita K."/>
            <person name="Bito T."/>
            <person name="Chiden Y."/>
            <person name="Fujitsuka N."/>
            <person name="Fukunaka R."/>
            <person name="Hamada M."/>
            <person name="Harada C."/>
            <person name="Hayashi A."/>
            <person name="Hijishita S."/>
            <person name="Honda M."/>
            <person name="Hosokawa S."/>
            <person name="Ichikawa Y."/>
            <person name="Idonuma A."/>
            <person name="Iijima M."/>
            <person name="Ikeda M."/>
            <person name="Ikeno M."/>
            <person name="Ito K."/>
            <person name="Ito S."/>
            <person name="Ito T."/>
            <person name="Ito Y."/>
            <person name="Ito Y."/>
            <person name="Iwabuchi A."/>
            <person name="Kamiya K."/>
            <person name="Karasawa W."/>
            <person name="Kurita K."/>
            <person name="Katagiri S."/>
            <person name="Kikuta A."/>
            <person name="Kobayashi H."/>
            <person name="Kobayashi N."/>
            <person name="Machita K."/>
            <person name="Maehara T."/>
            <person name="Masukawa M."/>
            <person name="Mizubayashi T."/>
            <person name="Mukai Y."/>
            <person name="Nagasaki H."/>
            <person name="Nagata Y."/>
            <person name="Naito S."/>
            <person name="Nakashima M."/>
            <person name="Nakama Y."/>
            <person name="Nakamichi Y."/>
            <person name="Nakamura M."/>
            <person name="Meguro A."/>
            <person name="Negishi M."/>
            <person name="Ohta I."/>
            <person name="Ohta T."/>
            <person name="Okamoto M."/>
            <person name="Ono N."/>
            <person name="Saji S."/>
            <person name="Sakaguchi M."/>
            <person name="Sakai K."/>
            <person name="Shibata M."/>
            <person name="Shimokawa T."/>
            <person name="Song J."/>
            <person name="Takazaki Y."/>
            <person name="Terasawa K."/>
            <person name="Tsugane M."/>
            <person name="Tsuji K."/>
            <person name="Ueda S."/>
            <person name="Waki K."/>
            <person name="Yamagata H."/>
            <person name="Yamamoto M."/>
            <person name="Yamamoto S."/>
            <person name="Yamane H."/>
            <person name="Yoshiki S."/>
            <person name="Yoshihara R."/>
            <person name="Yukawa K."/>
            <person name="Zhong H."/>
            <person name="Yano M."/>
            <person name="Yuan Q."/>
            <person name="Ouyang S."/>
            <person name="Liu J."/>
            <person name="Jones K.M."/>
            <person name="Gansberger K."/>
            <person name="Moffat K."/>
            <person name="Hill J."/>
            <person name="Bera J."/>
            <person name="Fadrosh D."/>
            <person name="Jin S."/>
            <person name="Johri S."/>
            <person name="Kim M."/>
            <person name="Overton L."/>
            <person name="Reardon M."/>
            <person name="Tsitrin T."/>
            <person name="Vuong H."/>
            <person name="Weaver B."/>
            <person name="Ciecko A."/>
            <person name="Tallon L."/>
            <person name="Jackson J."/>
            <person name="Pai G."/>
            <person name="Aken S.V."/>
            <person name="Utterback T."/>
            <person name="Reidmuller S."/>
            <person name="Feldblyum T."/>
            <person name="Hsiao J."/>
            <person name="Zismann V."/>
            <person name="Iobst S."/>
            <person name="de Vazeille A.R."/>
            <person name="Buell C.R."/>
            <person name="Ying K."/>
            <person name="Li Y."/>
            <person name="Lu T."/>
            <person name="Huang Y."/>
            <person name="Zhao Q."/>
            <person name="Feng Q."/>
            <person name="Zhang L."/>
            <person name="Zhu J."/>
            <person name="Weng Q."/>
            <person name="Mu J."/>
            <person name="Lu Y."/>
            <person name="Fan D."/>
            <person name="Liu Y."/>
            <person name="Guan J."/>
            <person name="Zhang Y."/>
            <person name="Yu S."/>
            <person name="Liu X."/>
            <person name="Zhang Y."/>
            <person name="Hong G."/>
            <person name="Han B."/>
            <person name="Choisne N."/>
            <person name="Demange N."/>
            <person name="Orjeda G."/>
            <person name="Samain S."/>
            <person name="Cattolico L."/>
            <person name="Pelletier E."/>
            <person name="Couloux A."/>
            <person name="Segurens B."/>
            <person name="Wincker P."/>
            <person name="D'Hont A."/>
            <person name="Scarpelli C."/>
            <person name="Weissenbach J."/>
            <person name="Salanoubat M."/>
            <person name="Quetier F."/>
            <person name="Yu Y."/>
            <person name="Kim H.R."/>
            <person name="Rambo T."/>
            <person name="Currie J."/>
            <person name="Collura K."/>
            <person name="Luo M."/>
            <person name="Yang T."/>
            <person name="Ammiraju J.S.S."/>
            <person name="Engler F."/>
            <person name="Soderlund C."/>
            <person name="Wing R.A."/>
            <person name="Palmer L.E."/>
            <person name="de la Bastide M."/>
            <person name="Spiegel L."/>
            <person name="Nascimento L."/>
            <person name="Zutavern T."/>
            <person name="O'Shaughnessy A."/>
            <person name="Dike S."/>
            <person name="Dedhia N."/>
            <person name="Preston R."/>
            <person name="Balija V."/>
            <person name="McCombie W.R."/>
            <person name="Chow T."/>
            <person name="Chen H."/>
            <person name="Chung M."/>
            <person name="Chen C."/>
            <person name="Shaw J."/>
            <person name="Wu H."/>
            <person name="Hsiao K."/>
            <person name="Chao Y."/>
            <person name="Chu M."/>
            <person name="Cheng C."/>
            <person name="Hour A."/>
            <person name="Lee P."/>
            <person name="Lin S."/>
            <person name="Lin Y."/>
            <person name="Liou J."/>
            <person name="Liu S."/>
            <person name="Hsing Y."/>
            <person name="Raghuvanshi S."/>
            <person name="Mohanty A."/>
            <person name="Bharti A.K."/>
            <person name="Gaur A."/>
            <person name="Gupta V."/>
            <person name="Kumar D."/>
            <person name="Ravi V."/>
            <person name="Vij S."/>
            <person name="Kapur A."/>
            <person name="Khurana P."/>
            <person name="Khurana P."/>
            <person name="Khurana J.P."/>
            <person name="Tyagi A.K."/>
            <person name="Gaikwad K."/>
            <person name="Singh A."/>
            <person name="Dalal V."/>
            <person name="Srivastava S."/>
            <person name="Dixit A."/>
            <person name="Pal A.K."/>
            <person name="Ghazi I.A."/>
            <person name="Yadav M."/>
            <person name="Pandit A."/>
            <person name="Bhargava A."/>
            <person name="Sureshbabu K."/>
            <person name="Batra K."/>
            <person name="Sharma T.R."/>
            <person name="Mohapatra T."/>
            <person name="Singh N.K."/>
            <person name="Messing J."/>
            <person name="Nelson A.B."/>
            <person name="Fuks G."/>
            <person name="Kavchok S."/>
            <person name="Keizer G."/>
            <person name="Linton E."/>
            <person name="Llaca V."/>
            <person name="Song R."/>
            <person name="Tanyolac B."/>
            <person name="Young S."/>
            <person name="Ho-Il K."/>
            <person name="Hahn J.H."/>
            <person name="Sangsakoo G."/>
            <person name="Vanavichit A."/>
            <person name="de Mattos Luiz.A.T."/>
            <person name="Zimmer P.D."/>
            <person name="Malone G."/>
            <person name="Dellagostin O."/>
            <person name="de Oliveira A.C."/>
            <person name="Bevan M."/>
            <person name="Bancroft I."/>
            <person name="Minx P."/>
            <person name="Cordum H."/>
            <person name="Wilson R."/>
            <person name="Cheng Z."/>
            <person name="Jin W."/>
            <person name="Jiang J."/>
            <person name="Leong S.A."/>
            <person name="Iwama H."/>
            <person name="Gojobori T."/>
            <person name="Itoh T."/>
            <person name="Niimura Y."/>
            <person name="Fujii Y."/>
            <person name="Habara T."/>
            <person name="Sakai H."/>
            <person name="Sato Y."/>
            <person name="Wilson G."/>
            <person name="Kumar K."/>
            <person name="McCouch S."/>
            <person name="Juretic N."/>
            <person name="Hoen D."/>
            <person name="Wright S."/>
            <person name="Bruskiewich R."/>
            <person name="Bureau T."/>
            <person name="Miyao A."/>
            <person name="Hirochika H."/>
            <person name="Nishikawa T."/>
            <person name="Kadowaki K."/>
            <person name="Sugiura M."/>
            <person name="Burr B."/>
            <person name="Sasaki T."/>
        </authorList>
    </citation>
    <scope>NUCLEOTIDE SEQUENCE [LARGE SCALE GENOMIC DNA]</scope>
    <source>
        <strain evidence="3">cv. Nipponbare</strain>
    </source>
</reference>
<proteinExistence type="predicted"/>
<feature type="region of interest" description="Disordered" evidence="1">
    <location>
        <begin position="149"/>
        <end position="212"/>
    </location>
</feature>
<dbReference type="EMBL" id="AP014957">
    <property type="protein sequence ID" value="BAS74186.1"/>
    <property type="molecule type" value="Genomic_DNA"/>
</dbReference>
<reference evidence="2 3" key="2">
    <citation type="journal article" date="2013" name="Plant Cell Physiol.">
        <title>Rice Annotation Project Database (RAP-DB): an integrative and interactive database for rice genomics.</title>
        <authorList>
            <person name="Sakai H."/>
            <person name="Lee S.S."/>
            <person name="Tanaka T."/>
            <person name="Numa H."/>
            <person name="Kim J."/>
            <person name="Kawahara Y."/>
            <person name="Wakimoto H."/>
            <person name="Yang C.C."/>
            <person name="Iwamoto M."/>
            <person name="Abe T."/>
            <person name="Yamada Y."/>
            <person name="Muto A."/>
            <person name="Inokuchi H."/>
            <person name="Ikemura T."/>
            <person name="Matsumoto T."/>
            <person name="Sasaki T."/>
            <person name="Itoh T."/>
        </authorList>
    </citation>
    <scope>NUCLEOTIDE SEQUENCE [LARGE SCALE GENOMIC DNA]</scope>
    <source>
        <strain evidence="3">cv. Nipponbare</strain>
    </source>
</reference>
<feature type="compositionally biased region" description="Basic and acidic residues" evidence="1">
    <location>
        <begin position="170"/>
        <end position="180"/>
    </location>
</feature>
<protein>
    <submittedName>
        <fullName evidence="2">Os01g0731150 protein</fullName>
    </submittedName>
</protein>
<feature type="non-terminal residue" evidence="2">
    <location>
        <position position="1"/>
    </location>
</feature>
<dbReference type="AlphaFoldDB" id="A0A0P0V7S0"/>
<dbReference type="SMR" id="A0A0P0V7S0"/>
<dbReference type="PaxDb" id="39947-A0A0P0V7S0"/>
<feature type="region of interest" description="Disordered" evidence="1">
    <location>
        <begin position="36"/>
        <end position="55"/>
    </location>
</feature>
<dbReference type="Gramene" id="Os01t0731150-00">
    <property type="protein sequence ID" value="Os01t0731150-00"/>
    <property type="gene ID" value="Os01g0731150"/>
</dbReference>
<name>A0A0P0V7S0_ORYSJ</name>
<reference evidence="2 3" key="3">
    <citation type="journal article" date="2013" name="Rice">
        <title>Improvement of the Oryza sativa Nipponbare reference genome using next generation sequence and optical map data.</title>
        <authorList>
            <person name="Kawahara Y."/>
            <person name="de la Bastide M."/>
            <person name="Hamilton J.P."/>
            <person name="Kanamori H."/>
            <person name="McCombie W.R."/>
            <person name="Ouyang S."/>
            <person name="Schwartz D.C."/>
            <person name="Tanaka T."/>
            <person name="Wu J."/>
            <person name="Zhou S."/>
            <person name="Childs K.L."/>
            <person name="Davidson R.M."/>
            <person name="Lin H."/>
            <person name="Quesada-Ocampo L."/>
            <person name="Vaillancourt B."/>
            <person name="Sakai H."/>
            <person name="Lee S.S."/>
            <person name="Kim J."/>
            <person name="Numa H."/>
            <person name="Itoh T."/>
            <person name="Buell C.R."/>
            <person name="Matsumoto T."/>
        </authorList>
    </citation>
    <scope>NUCLEOTIDE SEQUENCE [LARGE SCALE GENOMIC DNA]</scope>
    <source>
        <strain evidence="3">cv. Nipponbare</strain>
    </source>
</reference>
<gene>
    <name evidence="2" type="ordered locus">Os01g0731150</name>
    <name evidence="2" type="ORF">OSNPB_010731150</name>
</gene>
<evidence type="ECO:0000313" key="2">
    <source>
        <dbReference type="EMBL" id="BAS74186.1"/>
    </source>
</evidence>
<keyword evidence="3" id="KW-1185">Reference proteome</keyword>
<evidence type="ECO:0000313" key="3">
    <source>
        <dbReference type="Proteomes" id="UP000059680"/>
    </source>
</evidence>